<comment type="subunit">
    <text evidence="9 10">F-type ATPases have 2 components, CF(1) - the catalytic core - and CF(0) - the membrane proton channel. CF(1) has five subunits: alpha(3), beta(3), gamma(1), delta(1), epsilon(1). CF(0) has three main subunits: a, b and c.</text>
</comment>
<keyword evidence="14" id="KW-1185">Reference proteome</keyword>
<comment type="function">
    <text evidence="1 9">Produces ATP from ADP in the presence of a proton gradient across the membrane.</text>
</comment>
<evidence type="ECO:0000256" key="9">
    <source>
        <dbReference type="HAMAP-Rule" id="MF_00530"/>
    </source>
</evidence>
<evidence type="ECO:0000256" key="5">
    <source>
        <dbReference type="ARBA" id="ARBA00023065"/>
    </source>
</evidence>
<dbReference type="GO" id="GO:0012505">
    <property type="term" value="C:endomembrane system"/>
    <property type="evidence" value="ECO:0007669"/>
    <property type="project" value="UniProtKB-SubCell"/>
</dbReference>
<evidence type="ECO:0000256" key="7">
    <source>
        <dbReference type="ARBA" id="ARBA00023196"/>
    </source>
</evidence>
<keyword evidence="11" id="KW-0175">Coiled coil</keyword>
<dbReference type="GO" id="GO:0045259">
    <property type="term" value="C:proton-transporting ATP synthase complex"/>
    <property type="evidence" value="ECO:0007669"/>
    <property type="project" value="UniProtKB-KW"/>
</dbReference>
<keyword evidence="9" id="KW-1003">Cell membrane</keyword>
<evidence type="ECO:0000259" key="12">
    <source>
        <dbReference type="Pfam" id="PF02823"/>
    </source>
</evidence>
<evidence type="ECO:0000256" key="8">
    <source>
        <dbReference type="ARBA" id="ARBA00023310"/>
    </source>
</evidence>
<keyword evidence="5 9" id="KW-0406">Ion transport</keyword>
<evidence type="ECO:0000256" key="4">
    <source>
        <dbReference type="ARBA" id="ARBA00022448"/>
    </source>
</evidence>
<dbReference type="EMBL" id="CP025628">
    <property type="protein sequence ID" value="AWD32201.1"/>
    <property type="molecule type" value="Genomic_DNA"/>
</dbReference>
<keyword evidence="7 9" id="KW-0139">CF(1)</keyword>
<dbReference type="AlphaFoldDB" id="A0A3Q8EWN8"/>
<keyword evidence="9" id="KW-0375">Hydrogen ion transport</keyword>
<evidence type="ECO:0000256" key="11">
    <source>
        <dbReference type="SAM" id="Coils"/>
    </source>
</evidence>
<reference evidence="13 14" key="1">
    <citation type="journal article" date="2018" name="Parasitology">
        <title>The reduced genome of Candidatus Kinetoplastibacterium sorsogonicusi, the endosymbiont of Kentomonas sorsogonicus (Trypanosomatidae): loss of the haem-synthesis pathway.</title>
        <authorList>
            <person name="Silva F.M."/>
            <person name="Kostygov A.Y."/>
            <person name="Spodareva V.V."/>
            <person name="Butenko A."/>
            <person name="Tossou R."/>
            <person name="Lukes J."/>
            <person name="Yurchenko V."/>
            <person name="Alves J.M.P."/>
        </authorList>
    </citation>
    <scope>NUCLEOTIDE SEQUENCE [LARGE SCALE GENOMIC DNA]</scope>
    <source>
        <strain evidence="13 14">MF-08</strain>
    </source>
</reference>
<keyword evidence="6 9" id="KW-0472">Membrane</keyword>
<accession>A0A3Q8EWN8</accession>
<dbReference type="Proteomes" id="UP000266796">
    <property type="component" value="Chromosome"/>
</dbReference>
<proteinExistence type="inferred from homology"/>
<gene>
    <name evidence="9 13" type="primary">atpC</name>
    <name evidence="13" type="ORF">CKSOR_00056</name>
</gene>
<dbReference type="CDD" id="cd12152">
    <property type="entry name" value="F1-ATPase_delta"/>
    <property type="match status" value="1"/>
</dbReference>
<dbReference type="OrthoDB" id="9791445at2"/>
<dbReference type="SUPFAM" id="SSF51344">
    <property type="entry name" value="Epsilon subunit of F1F0-ATP synthase N-terminal domain"/>
    <property type="match status" value="1"/>
</dbReference>
<dbReference type="PANTHER" id="PTHR13822:SF10">
    <property type="entry name" value="ATP SYNTHASE EPSILON CHAIN, CHLOROPLASTIC"/>
    <property type="match status" value="1"/>
</dbReference>
<dbReference type="Gene3D" id="2.60.15.10">
    <property type="entry name" value="F0F1 ATP synthase delta/epsilon subunit, N-terminal"/>
    <property type="match status" value="1"/>
</dbReference>
<feature type="domain" description="ATP synthase F1 complex delta/epsilon subunit N-terminal" evidence="12">
    <location>
        <begin position="5"/>
        <end position="83"/>
    </location>
</feature>
<dbReference type="GO" id="GO:0005886">
    <property type="term" value="C:plasma membrane"/>
    <property type="evidence" value="ECO:0007669"/>
    <property type="project" value="UniProtKB-SubCell"/>
</dbReference>
<name>A0A3Q8EWN8_9PROT</name>
<comment type="subcellular location">
    <subcellularLocation>
        <location evidence="9">Cell membrane</location>
        <topology evidence="9">Peripheral membrane protein</topology>
    </subcellularLocation>
    <subcellularLocation>
        <location evidence="2">Endomembrane system</location>
        <topology evidence="2">Peripheral membrane protein</topology>
    </subcellularLocation>
</comment>
<keyword evidence="4 9" id="KW-0813">Transport</keyword>
<dbReference type="KEGG" id="kso:CKSOR_00056"/>
<evidence type="ECO:0000313" key="13">
    <source>
        <dbReference type="EMBL" id="AWD32201.1"/>
    </source>
</evidence>
<feature type="coiled-coil region" evidence="11">
    <location>
        <begin position="89"/>
        <end position="127"/>
    </location>
</feature>
<dbReference type="GO" id="GO:0005524">
    <property type="term" value="F:ATP binding"/>
    <property type="evidence" value="ECO:0007669"/>
    <property type="project" value="UniProtKB-UniRule"/>
</dbReference>
<evidence type="ECO:0000256" key="6">
    <source>
        <dbReference type="ARBA" id="ARBA00023136"/>
    </source>
</evidence>
<dbReference type="GO" id="GO:0046933">
    <property type="term" value="F:proton-transporting ATP synthase activity, rotational mechanism"/>
    <property type="evidence" value="ECO:0007669"/>
    <property type="project" value="UniProtKB-UniRule"/>
</dbReference>
<evidence type="ECO:0000256" key="10">
    <source>
        <dbReference type="RuleBase" id="RU003656"/>
    </source>
</evidence>
<dbReference type="InterPro" id="IPR020546">
    <property type="entry name" value="ATP_synth_F1_dsu/esu_N"/>
</dbReference>
<evidence type="ECO:0000256" key="1">
    <source>
        <dbReference type="ARBA" id="ARBA00003543"/>
    </source>
</evidence>
<dbReference type="InterPro" id="IPR036771">
    <property type="entry name" value="ATPsynth_dsu/esu_N"/>
</dbReference>
<comment type="similarity">
    <text evidence="3 9 10">Belongs to the ATPase epsilon chain family.</text>
</comment>
<keyword evidence="8 9" id="KW-0066">ATP synthesis</keyword>
<dbReference type="NCBIfam" id="TIGR01216">
    <property type="entry name" value="ATP_synt_epsi"/>
    <property type="match status" value="1"/>
</dbReference>
<protein>
    <recommendedName>
        <fullName evidence="9">ATP synthase epsilon chain</fullName>
    </recommendedName>
    <alternativeName>
        <fullName evidence="9">ATP synthase F1 sector epsilon subunit</fullName>
    </alternativeName>
    <alternativeName>
        <fullName evidence="9">F-ATPase epsilon subunit</fullName>
    </alternativeName>
</protein>
<sequence>MSSIKIDIVSSMEEIFSGNAKFISVPGVNGHIGILPGHAPLISLIRQGYIKIVLLDNTEEHILIAGGILEVQKYYVTVLTDTAIRANNYDEASAAIAREKARISLLNAKHKTTIAAIESELAMLSNQAKFNIKRKNIIK</sequence>
<evidence type="ECO:0000256" key="3">
    <source>
        <dbReference type="ARBA" id="ARBA00005712"/>
    </source>
</evidence>
<dbReference type="HAMAP" id="MF_00530">
    <property type="entry name" value="ATP_synth_epsil_bac"/>
    <property type="match status" value="1"/>
</dbReference>
<dbReference type="InterPro" id="IPR001469">
    <property type="entry name" value="ATP_synth_F1_dsu/esu"/>
</dbReference>
<dbReference type="NCBIfam" id="NF001847">
    <property type="entry name" value="PRK00571.1-4"/>
    <property type="match status" value="1"/>
</dbReference>
<dbReference type="RefSeq" id="WP_108673626.1">
    <property type="nucleotide sequence ID" value="NZ_CP025628.1"/>
</dbReference>
<organism evidence="13 14">
    <name type="scientific">Candidatus Kinetoplastidibacterium kentomonadis</name>
    <dbReference type="NCBI Taxonomy" id="1576550"/>
    <lineage>
        <taxon>Bacteria</taxon>
        <taxon>Pseudomonadati</taxon>
        <taxon>Pseudomonadota</taxon>
        <taxon>Betaproteobacteria</taxon>
        <taxon>Candidatus Kinetoplastidibacterium</taxon>
    </lineage>
</organism>
<dbReference type="Pfam" id="PF02823">
    <property type="entry name" value="ATP-synt_DE_N"/>
    <property type="match status" value="1"/>
</dbReference>
<evidence type="ECO:0000313" key="14">
    <source>
        <dbReference type="Proteomes" id="UP000266796"/>
    </source>
</evidence>
<evidence type="ECO:0000256" key="2">
    <source>
        <dbReference type="ARBA" id="ARBA00004184"/>
    </source>
</evidence>
<dbReference type="PANTHER" id="PTHR13822">
    <property type="entry name" value="ATP SYNTHASE DELTA/EPSILON CHAIN"/>
    <property type="match status" value="1"/>
</dbReference>